<keyword evidence="3" id="KW-1185">Reference proteome</keyword>
<name>A0ABD0JBF8_9CAEN</name>
<dbReference type="Proteomes" id="UP001519460">
    <property type="component" value="Unassembled WGS sequence"/>
</dbReference>
<comment type="caution">
    <text evidence="2">The sequence shown here is derived from an EMBL/GenBank/DDBJ whole genome shotgun (WGS) entry which is preliminary data.</text>
</comment>
<evidence type="ECO:0000313" key="3">
    <source>
        <dbReference type="Proteomes" id="UP001519460"/>
    </source>
</evidence>
<evidence type="ECO:0000256" key="1">
    <source>
        <dbReference type="SAM" id="MobiDB-lite"/>
    </source>
</evidence>
<reference evidence="2 3" key="1">
    <citation type="journal article" date="2023" name="Sci. Data">
        <title>Genome assembly of the Korean intertidal mud-creeper Batillaria attramentaria.</title>
        <authorList>
            <person name="Patra A.K."/>
            <person name="Ho P.T."/>
            <person name="Jun S."/>
            <person name="Lee S.J."/>
            <person name="Kim Y."/>
            <person name="Won Y.J."/>
        </authorList>
    </citation>
    <scope>NUCLEOTIDE SEQUENCE [LARGE SCALE GENOMIC DNA]</scope>
    <source>
        <strain evidence="2">Wonlab-2016</strain>
    </source>
</reference>
<organism evidence="2 3">
    <name type="scientific">Batillaria attramentaria</name>
    <dbReference type="NCBI Taxonomy" id="370345"/>
    <lineage>
        <taxon>Eukaryota</taxon>
        <taxon>Metazoa</taxon>
        <taxon>Spiralia</taxon>
        <taxon>Lophotrochozoa</taxon>
        <taxon>Mollusca</taxon>
        <taxon>Gastropoda</taxon>
        <taxon>Caenogastropoda</taxon>
        <taxon>Sorbeoconcha</taxon>
        <taxon>Cerithioidea</taxon>
        <taxon>Batillariidae</taxon>
        <taxon>Batillaria</taxon>
    </lineage>
</organism>
<protein>
    <submittedName>
        <fullName evidence="2">Uncharacterized protein</fullName>
    </submittedName>
</protein>
<feature type="compositionally biased region" description="Basic and acidic residues" evidence="1">
    <location>
        <begin position="1"/>
        <end position="13"/>
    </location>
</feature>
<proteinExistence type="predicted"/>
<evidence type="ECO:0000313" key="2">
    <source>
        <dbReference type="EMBL" id="KAK7468133.1"/>
    </source>
</evidence>
<feature type="region of interest" description="Disordered" evidence="1">
    <location>
        <begin position="1"/>
        <end position="26"/>
    </location>
</feature>
<dbReference type="AlphaFoldDB" id="A0ABD0JBF8"/>
<accession>A0ABD0JBF8</accession>
<sequence>MSDRSSIKLDKHAGPHTATTGKGESKLGILGREQNVNAALTTGMTAWRPEKLLPPSLTTADQYAAQKRQCYKRIFKTDHSMEEGQRKPEGSLKLRAIANAENERRSWHNATPQGHKGLASCVTNRGMEDIGEESLVISDLI</sequence>
<dbReference type="EMBL" id="JACVVK020000522">
    <property type="protein sequence ID" value="KAK7468133.1"/>
    <property type="molecule type" value="Genomic_DNA"/>
</dbReference>
<gene>
    <name evidence="2" type="ORF">BaRGS_00036648</name>
</gene>